<evidence type="ECO:0000313" key="1">
    <source>
        <dbReference type="EMBL" id="KAA5602620.1"/>
    </source>
</evidence>
<protein>
    <submittedName>
        <fullName evidence="1">Uncharacterized protein</fullName>
    </submittedName>
</protein>
<reference evidence="1 2" key="1">
    <citation type="submission" date="2019-09" db="EMBL/GenBank/DDBJ databases">
        <title>Genome sequence of Roseospira marina, one of the more divergent members of the non-sulfur purple photosynthetic bacterial family, the Rhodospirillaceae.</title>
        <authorList>
            <person name="Meyer T."/>
            <person name="Kyndt J."/>
        </authorList>
    </citation>
    <scope>NUCLEOTIDE SEQUENCE [LARGE SCALE GENOMIC DNA]</scope>
    <source>
        <strain evidence="1 2">DSM 15113</strain>
    </source>
</reference>
<accession>A0A5M6I340</accession>
<feature type="non-terminal residue" evidence="1">
    <location>
        <position position="180"/>
    </location>
</feature>
<comment type="caution">
    <text evidence="1">The sequence shown here is derived from an EMBL/GenBank/DDBJ whole genome shotgun (WGS) entry which is preliminary data.</text>
</comment>
<sequence length="180" mass="18386">MTDVRLFEPLKLTAGTLTIDAEGRLVIGPSEVLTLPRDALVTGVGSGGQVYTRAAPLRVPAGPLPQGAWDRGFFFVPPATGGRIDLVTAGVVQSAATFSRASAATWWDGAAFRTAAPHAPRVEGGALVIEEAATNIAYHATAMDRLPASQGTATAGASFGVGTQTLLTSDAVGTALLSRN</sequence>
<organism evidence="1 2">
    <name type="scientific">Roseospira marina</name>
    <dbReference type="NCBI Taxonomy" id="140057"/>
    <lineage>
        <taxon>Bacteria</taxon>
        <taxon>Pseudomonadati</taxon>
        <taxon>Pseudomonadota</taxon>
        <taxon>Alphaproteobacteria</taxon>
        <taxon>Rhodospirillales</taxon>
        <taxon>Rhodospirillaceae</taxon>
        <taxon>Roseospira</taxon>
    </lineage>
</organism>
<dbReference type="Proteomes" id="UP000324065">
    <property type="component" value="Unassembled WGS sequence"/>
</dbReference>
<gene>
    <name evidence="1" type="ORF">F1188_20455</name>
</gene>
<name>A0A5M6I340_9PROT</name>
<dbReference type="RefSeq" id="WP_150064304.1">
    <property type="nucleotide sequence ID" value="NZ_VWPJ01000050.1"/>
</dbReference>
<dbReference type="EMBL" id="VWPJ01000050">
    <property type="protein sequence ID" value="KAA5602620.1"/>
    <property type="molecule type" value="Genomic_DNA"/>
</dbReference>
<proteinExistence type="predicted"/>
<dbReference type="AlphaFoldDB" id="A0A5M6I340"/>
<keyword evidence="2" id="KW-1185">Reference proteome</keyword>
<evidence type="ECO:0000313" key="2">
    <source>
        <dbReference type="Proteomes" id="UP000324065"/>
    </source>
</evidence>